<reference evidence="1" key="1">
    <citation type="submission" date="2012-09" db="EMBL/GenBank/DDBJ databases">
        <title>Metagenomic Characterization of a Microbial Community in Wastewater Detects High Levels of Antibiotic Resistance.</title>
        <authorList>
            <person name="Abrams M."/>
            <person name="Caldwell A."/>
            <person name="Vandaei E."/>
            <person name="Lee W."/>
            <person name="Perrott J."/>
            <person name="Khan S.Y."/>
            <person name="Ta J."/>
            <person name="Romero D."/>
            <person name="Nguyen V."/>
            <person name="Pourmand N."/>
            <person name="Ouverney C.C."/>
        </authorList>
    </citation>
    <scope>NUCLEOTIDE SEQUENCE</scope>
</reference>
<proteinExistence type="predicted"/>
<accession>L7VVW9</accession>
<sequence>MAEVYPSSGRASRAPPRALAADAGLWGVRRRAEIVCR</sequence>
<dbReference type="EMBL" id="JX649873">
    <property type="protein sequence ID" value="AGC71471.1"/>
    <property type="molecule type" value="Genomic_DNA"/>
</dbReference>
<dbReference type="AlphaFoldDB" id="L7VVW9"/>
<organism evidence="1">
    <name type="scientific">uncultured bacterium A1Q1_fos_91</name>
    <dbReference type="NCBI Taxonomy" id="1256591"/>
    <lineage>
        <taxon>Bacteria</taxon>
        <taxon>environmental samples</taxon>
    </lineage>
</organism>
<name>L7VVW9_9BACT</name>
<evidence type="ECO:0000313" key="1">
    <source>
        <dbReference type="EMBL" id="AGC71471.1"/>
    </source>
</evidence>
<protein>
    <submittedName>
        <fullName evidence="1">Uncharacterized protein</fullName>
    </submittedName>
</protein>